<feature type="compositionally biased region" description="Pro residues" evidence="1">
    <location>
        <begin position="1"/>
        <end position="14"/>
    </location>
</feature>
<feature type="compositionally biased region" description="Pro residues" evidence="1">
    <location>
        <begin position="40"/>
        <end position="82"/>
    </location>
</feature>
<evidence type="ECO:0000256" key="1">
    <source>
        <dbReference type="SAM" id="MobiDB-lite"/>
    </source>
</evidence>
<accession>A0A6B2LRX8</accession>
<sequence>MSSKPLPPPNPQLPPLLHLPSPLKVHPRPSNPLFSIPKGPTSPPRTPPPPPNPQRISLPPDPLRIPPTPPDPQRIPLPPPRPLRISPPTSNLKQNSSLKTTTNKKKPQNQKTRISQFSWGLQIIE</sequence>
<protein>
    <submittedName>
        <fullName evidence="2">Uncharacterized protein</fullName>
    </submittedName>
</protein>
<name>A0A6B2LRX8_9EUKA</name>
<organism evidence="2">
    <name type="scientific">Arcella intermedia</name>
    <dbReference type="NCBI Taxonomy" id="1963864"/>
    <lineage>
        <taxon>Eukaryota</taxon>
        <taxon>Amoebozoa</taxon>
        <taxon>Tubulinea</taxon>
        <taxon>Elardia</taxon>
        <taxon>Arcellinida</taxon>
        <taxon>Sphaerothecina</taxon>
        <taxon>Arcellidae</taxon>
        <taxon>Arcella</taxon>
    </lineage>
</organism>
<proteinExistence type="predicted"/>
<dbReference type="AlphaFoldDB" id="A0A6B2LRX8"/>
<dbReference type="EMBL" id="GIBP01010509">
    <property type="protein sequence ID" value="NDV39478.1"/>
    <property type="molecule type" value="Transcribed_RNA"/>
</dbReference>
<evidence type="ECO:0000313" key="2">
    <source>
        <dbReference type="EMBL" id="NDV39478.1"/>
    </source>
</evidence>
<feature type="region of interest" description="Disordered" evidence="1">
    <location>
        <begin position="1"/>
        <end position="125"/>
    </location>
</feature>
<reference evidence="2" key="1">
    <citation type="journal article" date="2020" name="J. Eukaryot. Microbiol.">
        <title>De novo Sequencing, Assembly and Annotation of the Transcriptome for the Free-Living Testate Amoeba Arcella intermedia.</title>
        <authorList>
            <person name="Ribeiro G.M."/>
            <person name="Porfirio-Sousa A.L."/>
            <person name="Maurer-Alcala X.X."/>
            <person name="Katz L.A."/>
            <person name="Lahr D.J.G."/>
        </authorList>
    </citation>
    <scope>NUCLEOTIDE SEQUENCE</scope>
</reference>